<reference evidence="11 12" key="1">
    <citation type="submission" date="2016-10" db="EMBL/GenBank/DDBJ databases">
        <authorList>
            <person name="de Groot N.N."/>
        </authorList>
    </citation>
    <scope>NUCLEOTIDE SEQUENCE [LARGE SCALE GENOMIC DNA]</scope>
    <source>
        <strain evidence="11 12">DSM 14789</strain>
    </source>
</reference>
<feature type="transmembrane region" description="Helical" evidence="9">
    <location>
        <begin position="320"/>
        <end position="341"/>
    </location>
</feature>
<evidence type="ECO:0000256" key="1">
    <source>
        <dbReference type="ARBA" id="ARBA00004141"/>
    </source>
</evidence>
<dbReference type="SUPFAM" id="SSF161093">
    <property type="entry name" value="MgtE membrane domain-like"/>
    <property type="match status" value="1"/>
</dbReference>
<feature type="transmembrane region" description="Helical" evidence="9">
    <location>
        <begin position="427"/>
        <end position="450"/>
    </location>
</feature>
<dbReference type="InterPro" id="IPR006668">
    <property type="entry name" value="Mg_transptr_MgtE_intracell_dom"/>
</dbReference>
<dbReference type="GO" id="GO:0005886">
    <property type="term" value="C:plasma membrane"/>
    <property type="evidence" value="ECO:0007669"/>
    <property type="project" value="UniProtKB-SubCell"/>
</dbReference>
<comment type="subcellular location">
    <subcellularLocation>
        <location evidence="9">Cell membrane</location>
        <topology evidence="9">Multi-pass membrane protein</topology>
    </subcellularLocation>
    <subcellularLocation>
        <location evidence="1">Membrane</location>
        <topology evidence="1">Multi-pass membrane protein</topology>
    </subcellularLocation>
</comment>
<evidence type="ECO:0000256" key="4">
    <source>
        <dbReference type="ARBA" id="ARBA00022692"/>
    </source>
</evidence>
<evidence type="ECO:0000256" key="7">
    <source>
        <dbReference type="ARBA" id="ARBA00023136"/>
    </source>
</evidence>
<dbReference type="SMART" id="SM00116">
    <property type="entry name" value="CBS"/>
    <property type="match status" value="2"/>
</dbReference>
<name>A0A1G9LE89_9GAMM</name>
<evidence type="ECO:0000256" key="9">
    <source>
        <dbReference type="RuleBase" id="RU362011"/>
    </source>
</evidence>
<dbReference type="GO" id="GO:0015095">
    <property type="term" value="F:magnesium ion transmembrane transporter activity"/>
    <property type="evidence" value="ECO:0007669"/>
    <property type="project" value="UniProtKB-UniRule"/>
</dbReference>
<dbReference type="RefSeq" id="WP_217636565.1">
    <property type="nucleotide sequence ID" value="NZ_FNGI01000005.1"/>
</dbReference>
<dbReference type="AlphaFoldDB" id="A0A1G9LE89"/>
<evidence type="ECO:0000256" key="6">
    <source>
        <dbReference type="ARBA" id="ARBA00022989"/>
    </source>
</evidence>
<dbReference type="GO" id="GO:0046872">
    <property type="term" value="F:metal ion binding"/>
    <property type="evidence" value="ECO:0007669"/>
    <property type="project" value="UniProtKB-KW"/>
</dbReference>
<evidence type="ECO:0000313" key="11">
    <source>
        <dbReference type="EMBL" id="SDL59835.1"/>
    </source>
</evidence>
<comment type="function">
    <text evidence="9">Acts as a magnesium transporter.</text>
</comment>
<evidence type="ECO:0000256" key="5">
    <source>
        <dbReference type="ARBA" id="ARBA00022842"/>
    </source>
</evidence>
<feature type="transmembrane region" description="Helical" evidence="9">
    <location>
        <begin position="362"/>
        <end position="385"/>
    </location>
</feature>
<comment type="similarity">
    <text evidence="2 9">Belongs to the SLC41A transporter family.</text>
</comment>
<keyword evidence="7 9" id="KW-0472">Membrane</keyword>
<dbReference type="STRING" id="119000.SAMN05661010_02040"/>
<keyword evidence="12" id="KW-1185">Reference proteome</keyword>
<keyword evidence="3 9" id="KW-0813">Transport</keyword>
<dbReference type="PROSITE" id="PS51371">
    <property type="entry name" value="CBS"/>
    <property type="match status" value="1"/>
</dbReference>
<feature type="transmembrane region" description="Helical" evidence="9">
    <location>
        <begin position="288"/>
        <end position="308"/>
    </location>
</feature>
<keyword evidence="8" id="KW-0129">CBS domain</keyword>
<protein>
    <recommendedName>
        <fullName evidence="9">Magnesium transporter MgtE</fullName>
    </recommendedName>
</protein>
<feature type="transmembrane region" description="Helical" evidence="9">
    <location>
        <begin position="391"/>
        <end position="415"/>
    </location>
</feature>
<accession>A0A1G9LE89</accession>
<dbReference type="Gene3D" id="3.10.580.10">
    <property type="entry name" value="CBS-domain"/>
    <property type="match status" value="1"/>
</dbReference>
<evidence type="ECO:0000259" key="10">
    <source>
        <dbReference type="PROSITE" id="PS51371"/>
    </source>
</evidence>
<keyword evidence="6 9" id="KW-1133">Transmembrane helix</keyword>
<proteinExistence type="inferred from homology"/>
<dbReference type="Pfam" id="PF00571">
    <property type="entry name" value="CBS"/>
    <property type="match status" value="2"/>
</dbReference>
<evidence type="ECO:0000256" key="3">
    <source>
        <dbReference type="ARBA" id="ARBA00022448"/>
    </source>
</evidence>
<keyword evidence="9" id="KW-1003">Cell membrane</keyword>
<keyword evidence="4 9" id="KW-0812">Transmembrane</keyword>
<dbReference type="SMART" id="SM00924">
    <property type="entry name" value="MgtE_N"/>
    <property type="match status" value="1"/>
</dbReference>
<dbReference type="PANTHER" id="PTHR43773:SF1">
    <property type="entry name" value="MAGNESIUM TRANSPORTER MGTE"/>
    <property type="match status" value="1"/>
</dbReference>
<dbReference type="InterPro" id="IPR000644">
    <property type="entry name" value="CBS_dom"/>
</dbReference>
<evidence type="ECO:0000256" key="2">
    <source>
        <dbReference type="ARBA" id="ARBA00009749"/>
    </source>
</evidence>
<organism evidence="11 12">
    <name type="scientific">Modicisalibacter muralis</name>
    <dbReference type="NCBI Taxonomy" id="119000"/>
    <lineage>
        <taxon>Bacteria</taxon>
        <taxon>Pseudomonadati</taxon>
        <taxon>Pseudomonadota</taxon>
        <taxon>Gammaproteobacteria</taxon>
        <taxon>Oceanospirillales</taxon>
        <taxon>Halomonadaceae</taxon>
        <taxon>Modicisalibacter</taxon>
    </lineage>
</organism>
<evidence type="ECO:0000313" key="12">
    <source>
        <dbReference type="Proteomes" id="UP000198654"/>
    </source>
</evidence>
<evidence type="ECO:0000256" key="8">
    <source>
        <dbReference type="PROSITE-ProRule" id="PRU00703"/>
    </source>
</evidence>
<sequence>MSKNPEKLRPKLARLSEALESGALDQARRMLNRGLAPVDVAHLLESTPPKERDVLWELIEPELQGDVLQYLGEDIQVEFLNRMDAQQLVSATEGLDVDDLADLLQRLPNTVTLEVLASMEAQERQRLETVLSYPEDTAGGLMNTDTLTIRPDITLDVVLRYLRRHERLPDTTDSLLVVTRSDKLIGSLPINRLLVSEPSMLVREVMDTDMLSIQATAEDTDVANLFEKFDLVSAPVIGSDGHLLGRITIDDVVDVIRGDAEHQMMSMAGLDEDEDTFAPAWRTSRRRAVWLGINLITAFMAAAVIGMFEATIAQVTALAVLMPIVASMGGIAGSQALTVLIRGIALGHVSGSNVRWLLNRELIVGALNGLLWALVIAAIAVAWFGDLALGGIIAAAIVINLLFAALCGTLLPVILRRLNIDAALSGSVILTTVTDVIGFLAFLGLATVFYL</sequence>
<dbReference type="InterPro" id="IPR046342">
    <property type="entry name" value="CBS_dom_sf"/>
</dbReference>
<feature type="domain" description="CBS" evidence="10">
    <location>
        <begin position="206"/>
        <end position="264"/>
    </location>
</feature>
<dbReference type="Proteomes" id="UP000198654">
    <property type="component" value="Unassembled WGS sequence"/>
</dbReference>
<dbReference type="Gene3D" id="1.10.357.20">
    <property type="entry name" value="SLC41 divalent cation transporters, integral membrane domain"/>
    <property type="match status" value="1"/>
</dbReference>
<dbReference type="InterPro" id="IPR006667">
    <property type="entry name" value="SLC41_membr_dom"/>
</dbReference>
<gene>
    <name evidence="11" type="ORF">SAMN05661010_02040</name>
</gene>
<dbReference type="Gene3D" id="1.25.60.10">
    <property type="entry name" value="MgtE N-terminal domain-like"/>
    <property type="match status" value="1"/>
</dbReference>
<dbReference type="CDD" id="cd04606">
    <property type="entry name" value="CBS_pair_Mg_transporter"/>
    <property type="match status" value="1"/>
</dbReference>
<dbReference type="Pfam" id="PF03448">
    <property type="entry name" value="MgtE_N"/>
    <property type="match status" value="1"/>
</dbReference>
<dbReference type="InterPro" id="IPR006669">
    <property type="entry name" value="MgtE_transporter"/>
</dbReference>
<keyword evidence="5 9" id="KW-0460">Magnesium</keyword>
<dbReference type="SUPFAM" id="SSF158791">
    <property type="entry name" value="MgtE N-terminal domain-like"/>
    <property type="match status" value="1"/>
</dbReference>
<dbReference type="InterPro" id="IPR036739">
    <property type="entry name" value="SLC41_membr_dom_sf"/>
</dbReference>
<comment type="subunit">
    <text evidence="9">Homodimer.</text>
</comment>
<dbReference type="PANTHER" id="PTHR43773">
    <property type="entry name" value="MAGNESIUM TRANSPORTER MGTE"/>
    <property type="match status" value="1"/>
</dbReference>
<dbReference type="Pfam" id="PF01769">
    <property type="entry name" value="MgtE"/>
    <property type="match status" value="1"/>
</dbReference>
<dbReference type="EMBL" id="FNGI01000005">
    <property type="protein sequence ID" value="SDL59835.1"/>
    <property type="molecule type" value="Genomic_DNA"/>
</dbReference>
<dbReference type="InterPro" id="IPR038076">
    <property type="entry name" value="MgtE_N_sf"/>
</dbReference>
<dbReference type="SUPFAM" id="SSF54631">
    <property type="entry name" value="CBS-domain pair"/>
    <property type="match status" value="1"/>
</dbReference>
<dbReference type="NCBIfam" id="TIGR00400">
    <property type="entry name" value="mgtE"/>
    <property type="match status" value="1"/>
</dbReference>
<keyword evidence="9" id="KW-0479">Metal-binding</keyword>